<protein>
    <submittedName>
        <fullName evidence="2">Uncharacterized protein</fullName>
    </submittedName>
</protein>
<dbReference type="AlphaFoldDB" id="L9JBS4"/>
<sequence>MPSPEEVFSDVSLPLSEAWLCFVSFQKAPCLPQTTSKGEKGVFIPAGFPLGSPWLDMGEGGTDETLEQGDVTADLCPTPSPMVGQGLAILWSHADLKLALCLHGCAQQFLGPRCRWGGAADETQRLSKALLGSCGPWTPVQGGGLPAAGEAPPSSALPTDGH</sequence>
<feature type="compositionally biased region" description="Low complexity" evidence="1">
    <location>
        <begin position="147"/>
        <end position="162"/>
    </location>
</feature>
<organism evidence="2 3">
    <name type="scientific">Tupaia chinensis</name>
    <name type="common">Chinese tree shrew</name>
    <name type="synonym">Tupaia belangeri chinensis</name>
    <dbReference type="NCBI Taxonomy" id="246437"/>
    <lineage>
        <taxon>Eukaryota</taxon>
        <taxon>Metazoa</taxon>
        <taxon>Chordata</taxon>
        <taxon>Craniata</taxon>
        <taxon>Vertebrata</taxon>
        <taxon>Euteleostomi</taxon>
        <taxon>Mammalia</taxon>
        <taxon>Eutheria</taxon>
        <taxon>Euarchontoglires</taxon>
        <taxon>Scandentia</taxon>
        <taxon>Tupaiidae</taxon>
        <taxon>Tupaia</taxon>
    </lineage>
</organism>
<accession>L9JBS4</accession>
<dbReference type="EMBL" id="KB321078">
    <property type="protein sequence ID" value="ELW48006.1"/>
    <property type="molecule type" value="Genomic_DNA"/>
</dbReference>
<proteinExistence type="predicted"/>
<dbReference type="InParanoid" id="L9JBS4"/>
<keyword evidence="3" id="KW-1185">Reference proteome</keyword>
<reference evidence="3" key="2">
    <citation type="journal article" date="2013" name="Nat. Commun.">
        <title>Genome of the Chinese tree shrew.</title>
        <authorList>
            <person name="Fan Y."/>
            <person name="Huang Z.Y."/>
            <person name="Cao C.C."/>
            <person name="Chen C.S."/>
            <person name="Chen Y.X."/>
            <person name="Fan D.D."/>
            <person name="He J."/>
            <person name="Hou H.L."/>
            <person name="Hu L."/>
            <person name="Hu X.T."/>
            <person name="Jiang X.T."/>
            <person name="Lai R."/>
            <person name="Lang Y.S."/>
            <person name="Liang B."/>
            <person name="Liao S.G."/>
            <person name="Mu D."/>
            <person name="Ma Y.Y."/>
            <person name="Niu Y.Y."/>
            <person name="Sun X.Q."/>
            <person name="Xia J.Q."/>
            <person name="Xiao J."/>
            <person name="Xiong Z.Q."/>
            <person name="Xu L."/>
            <person name="Yang L."/>
            <person name="Zhang Y."/>
            <person name="Zhao W."/>
            <person name="Zhao X.D."/>
            <person name="Zheng Y.T."/>
            <person name="Zhou J.M."/>
            <person name="Zhu Y.B."/>
            <person name="Zhang G.J."/>
            <person name="Wang J."/>
            <person name="Yao Y.G."/>
        </authorList>
    </citation>
    <scope>NUCLEOTIDE SEQUENCE [LARGE SCALE GENOMIC DNA]</scope>
</reference>
<evidence type="ECO:0000256" key="1">
    <source>
        <dbReference type="SAM" id="MobiDB-lite"/>
    </source>
</evidence>
<name>L9JBS4_TUPCH</name>
<evidence type="ECO:0000313" key="3">
    <source>
        <dbReference type="Proteomes" id="UP000011518"/>
    </source>
</evidence>
<feature type="region of interest" description="Disordered" evidence="1">
    <location>
        <begin position="141"/>
        <end position="162"/>
    </location>
</feature>
<dbReference type="Proteomes" id="UP000011518">
    <property type="component" value="Unassembled WGS sequence"/>
</dbReference>
<gene>
    <name evidence="2" type="ORF">TREES_T100010168</name>
</gene>
<evidence type="ECO:0000313" key="2">
    <source>
        <dbReference type="EMBL" id="ELW48006.1"/>
    </source>
</evidence>
<reference evidence="3" key="1">
    <citation type="submission" date="2012-07" db="EMBL/GenBank/DDBJ databases">
        <title>Genome of the Chinese tree shrew, a rising model animal genetically related to primates.</title>
        <authorList>
            <person name="Zhang G."/>
            <person name="Fan Y."/>
            <person name="Yao Y."/>
            <person name="Huang Z."/>
        </authorList>
    </citation>
    <scope>NUCLEOTIDE SEQUENCE [LARGE SCALE GENOMIC DNA]</scope>
</reference>